<dbReference type="SUPFAM" id="SSF48317">
    <property type="entry name" value="Acid phosphatase/Vanadium-dependent haloperoxidase"/>
    <property type="match status" value="1"/>
</dbReference>
<dbReference type="CDD" id="cd03398">
    <property type="entry name" value="PAP2_haloperoxidase"/>
    <property type="match status" value="1"/>
</dbReference>
<evidence type="ECO:0000313" key="3">
    <source>
        <dbReference type="Proteomes" id="UP000183371"/>
    </source>
</evidence>
<accession>A0A1I7DG59</accession>
<dbReference type="PANTHER" id="PTHR34599">
    <property type="entry name" value="PEROXIDASE-RELATED"/>
    <property type="match status" value="1"/>
</dbReference>
<gene>
    <name evidence="2" type="ORF">SAMN05444141_108323</name>
</gene>
<dbReference type="Gene3D" id="1.10.606.20">
    <property type="match status" value="1"/>
</dbReference>
<proteinExistence type="predicted"/>
<dbReference type="EMBL" id="FPBD01000008">
    <property type="protein sequence ID" value="SFU10654.1"/>
    <property type="molecule type" value="Genomic_DNA"/>
</dbReference>
<dbReference type="RefSeq" id="WP_054784106.1">
    <property type="nucleotide sequence ID" value="NZ_FPBD01000008.1"/>
</dbReference>
<reference evidence="3" key="1">
    <citation type="submission" date="2016-10" db="EMBL/GenBank/DDBJ databases">
        <authorList>
            <person name="Varghese N."/>
            <person name="Submissions S."/>
        </authorList>
    </citation>
    <scope>NUCLEOTIDE SEQUENCE [LARGE SCALE GENOMIC DNA]</scope>
    <source>
        <strain evidence="3">DSM 17465</strain>
    </source>
</reference>
<dbReference type="InterPro" id="IPR036938">
    <property type="entry name" value="PAP2/HPO_sf"/>
</dbReference>
<organism evidence="2 3">
    <name type="scientific">Pseudovibrio denitrificans</name>
    <dbReference type="NCBI Taxonomy" id="258256"/>
    <lineage>
        <taxon>Bacteria</taxon>
        <taxon>Pseudomonadati</taxon>
        <taxon>Pseudomonadota</taxon>
        <taxon>Alphaproteobacteria</taxon>
        <taxon>Hyphomicrobiales</taxon>
        <taxon>Stappiaceae</taxon>
        <taxon>Pseudovibrio</taxon>
    </lineage>
</organism>
<dbReference type="InterPro" id="IPR052559">
    <property type="entry name" value="V-haloperoxidase"/>
</dbReference>
<keyword evidence="3" id="KW-1185">Reference proteome</keyword>
<feature type="signal peptide" evidence="1">
    <location>
        <begin position="1"/>
        <end position="28"/>
    </location>
</feature>
<evidence type="ECO:0008006" key="4">
    <source>
        <dbReference type="Google" id="ProtNLM"/>
    </source>
</evidence>
<evidence type="ECO:0000256" key="1">
    <source>
        <dbReference type="SAM" id="SignalP"/>
    </source>
</evidence>
<sequence length="421" mass="45440">MTTRFTWLKTIAYSGALALVITGGAAKAELAADWQGTAIELFNAEKWPGAKRQRTLAILHTAMFDAANAVEGIYTPYAYTGPNNPDASAEAAVTQAAVHVLSTLMPERKDELLAAAKQRLANLKNPQSGMALGQAVAEQILAARASDNADFSTEYTPGPAEAGVYQRTSTREMVAPKIREMTPFVLASATHFRVPPPPALDSMQYQRGLSEVVELGGKETQTNEENVFIAKLHAGSGSGAWNQIARKSSVSCDLSMLEEARTLALLNLALTDALVAGFNAKYEYALWRPQTAMEALGKSYKHPTLKTNMEWSSLVPAPMHPEYPCQHCTSGSAAQEVLESVFGDGQMAFTFNGKGGLSKDYVSFQQFAEEESESRVLGGVHYRRSNAVGDMLGYQIGSYVAETALQPLKPINTTNKCASSR</sequence>
<dbReference type="PANTHER" id="PTHR34599:SF1">
    <property type="entry name" value="PHOSPHATIDIC ACID PHOSPHATASE TYPE 2_HALOPEROXIDASE DOMAIN-CONTAINING PROTEIN"/>
    <property type="match status" value="1"/>
</dbReference>
<feature type="chain" id="PRO_5010300663" description="PAP2 superfamily protein" evidence="1">
    <location>
        <begin position="29"/>
        <end position="421"/>
    </location>
</feature>
<dbReference type="AlphaFoldDB" id="A0A1I7DG59"/>
<protein>
    <recommendedName>
        <fullName evidence="4">PAP2 superfamily protein</fullName>
    </recommendedName>
</protein>
<evidence type="ECO:0000313" key="2">
    <source>
        <dbReference type="EMBL" id="SFU10654.1"/>
    </source>
</evidence>
<dbReference type="Proteomes" id="UP000183371">
    <property type="component" value="Unassembled WGS sequence"/>
</dbReference>
<name>A0A1I7DG59_9HYPH</name>
<keyword evidence="1" id="KW-0732">Signal</keyword>